<dbReference type="OrthoDB" id="9815825at2"/>
<evidence type="ECO:0000313" key="3">
    <source>
        <dbReference type="Proteomes" id="UP000051790"/>
    </source>
</evidence>
<dbReference type="AlphaFoldDB" id="A0A0R1PWZ3"/>
<dbReference type="Gene3D" id="3.40.50.720">
    <property type="entry name" value="NAD(P)-binding Rossmann-like Domain"/>
    <property type="match status" value="1"/>
</dbReference>
<dbReference type="PATRIC" id="fig|1423769.4.peg.3091"/>
<protein>
    <submittedName>
        <fullName evidence="2">Dehydrogenase related protein</fullName>
    </submittedName>
</protein>
<proteinExistence type="predicted"/>
<accession>A0A0R1PWZ3</accession>
<dbReference type="InterPro" id="IPR000683">
    <property type="entry name" value="Gfo/Idh/MocA-like_OxRdtase_N"/>
</dbReference>
<sequence length="325" mass="35611">MLLGTIGTNWITKQFIEAAELTGQLQLAAVYSRHADTGASLVDAFGHGQVYTNMQAFLASDVDVVYIASPNALHAQQAIAAINAGKHVLVEKPLVTHPSQLADLQHALDAHPEVMLFEAMRQLYDPNFAVIKDVIAKHPVSGATLTYMKYSSRYDAYLAGENPNIFTTKFAGGALMDLGVYLVGSAVAWFGKPQSATYLPHLLASGVDGDGVARLAYPDFDVVLRMGKTTNAYTTSEIYFGRDTLSFDSPGELNDLRWLATDQTQQLSVPHADNPMVEEANFFARVLSEHDTAAFQRQWTLAKQIHTVMGDLRQGTDLIFEMDPK</sequence>
<gene>
    <name evidence="2" type="ORF">FD01_GL002866</name>
</gene>
<keyword evidence="3" id="KW-1185">Reference proteome</keyword>
<dbReference type="SUPFAM" id="SSF55347">
    <property type="entry name" value="Glyceraldehyde-3-phosphate dehydrogenase-like, C-terminal domain"/>
    <property type="match status" value="1"/>
</dbReference>
<feature type="domain" description="Gfo/Idh/MocA-like oxidoreductase N-terminal" evidence="1">
    <location>
        <begin position="4"/>
        <end position="113"/>
    </location>
</feature>
<comment type="caution">
    <text evidence="2">The sequence shown here is derived from an EMBL/GenBank/DDBJ whole genome shotgun (WGS) entry which is preliminary data.</text>
</comment>
<reference evidence="2 3" key="1">
    <citation type="journal article" date="2015" name="Genome Announc.">
        <title>Expanding the biotechnology potential of lactobacilli through comparative genomics of 213 strains and associated genera.</title>
        <authorList>
            <person name="Sun Z."/>
            <person name="Harris H.M."/>
            <person name="McCann A."/>
            <person name="Guo C."/>
            <person name="Argimon S."/>
            <person name="Zhang W."/>
            <person name="Yang X."/>
            <person name="Jeffery I.B."/>
            <person name="Cooney J.C."/>
            <person name="Kagawa T.F."/>
            <person name="Liu W."/>
            <person name="Song Y."/>
            <person name="Salvetti E."/>
            <person name="Wrobel A."/>
            <person name="Rasinkangas P."/>
            <person name="Parkhill J."/>
            <person name="Rea M.C."/>
            <person name="O'Sullivan O."/>
            <person name="Ritari J."/>
            <person name="Douillard F.P."/>
            <person name="Paul Ross R."/>
            <person name="Yang R."/>
            <person name="Briner A.E."/>
            <person name="Felis G.E."/>
            <person name="de Vos W.M."/>
            <person name="Barrangou R."/>
            <person name="Klaenhammer T.R."/>
            <person name="Caufield P.W."/>
            <person name="Cui Y."/>
            <person name="Zhang H."/>
            <person name="O'Toole P.W."/>
        </authorList>
    </citation>
    <scope>NUCLEOTIDE SEQUENCE [LARGE SCALE GENOMIC DNA]</scope>
    <source>
        <strain evidence="2 3">DSM 13343</strain>
    </source>
</reference>
<dbReference type="Gene3D" id="3.30.360.10">
    <property type="entry name" value="Dihydrodipicolinate Reductase, domain 2"/>
    <property type="match status" value="1"/>
</dbReference>
<name>A0A0R1PWZ3_9LACO</name>
<dbReference type="PANTHER" id="PTHR43054:SF1">
    <property type="entry name" value="SCYLLO-INOSITOL 2-DEHYDROGENASE (NADP(+)) IOLU"/>
    <property type="match status" value="1"/>
</dbReference>
<dbReference type="EMBL" id="AZEU01000322">
    <property type="protein sequence ID" value="KRL37113.1"/>
    <property type="molecule type" value="Genomic_DNA"/>
</dbReference>
<evidence type="ECO:0000313" key="2">
    <source>
        <dbReference type="EMBL" id="KRL37113.1"/>
    </source>
</evidence>
<dbReference type="Proteomes" id="UP000051790">
    <property type="component" value="Unassembled WGS sequence"/>
</dbReference>
<organism evidence="2 3">
    <name type="scientific">Lacticaseibacillus manihotivorans DSM 13343 = JCM 12514</name>
    <dbReference type="NCBI Taxonomy" id="1423769"/>
    <lineage>
        <taxon>Bacteria</taxon>
        <taxon>Bacillati</taxon>
        <taxon>Bacillota</taxon>
        <taxon>Bacilli</taxon>
        <taxon>Lactobacillales</taxon>
        <taxon>Lactobacillaceae</taxon>
        <taxon>Lacticaseibacillus</taxon>
    </lineage>
</organism>
<dbReference type="RefSeq" id="WP_056965215.1">
    <property type="nucleotide sequence ID" value="NZ_AZEU01000322.1"/>
</dbReference>
<dbReference type="PANTHER" id="PTHR43054">
    <property type="match status" value="1"/>
</dbReference>
<dbReference type="InterPro" id="IPR036291">
    <property type="entry name" value="NAD(P)-bd_dom_sf"/>
</dbReference>
<dbReference type="GO" id="GO:0000166">
    <property type="term" value="F:nucleotide binding"/>
    <property type="evidence" value="ECO:0007669"/>
    <property type="project" value="InterPro"/>
</dbReference>
<dbReference type="SUPFAM" id="SSF51735">
    <property type="entry name" value="NAD(P)-binding Rossmann-fold domains"/>
    <property type="match status" value="1"/>
</dbReference>
<dbReference type="Pfam" id="PF01408">
    <property type="entry name" value="GFO_IDH_MocA"/>
    <property type="match status" value="1"/>
</dbReference>
<evidence type="ECO:0000259" key="1">
    <source>
        <dbReference type="Pfam" id="PF01408"/>
    </source>
</evidence>